<dbReference type="Proteomes" id="UP001589613">
    <property type="component" value="Unassembled WGS sequence"/>
</dbReference>
<dbReference type="PANTHER" id="PTHR39203:SF1">
    <property type="entry name" value="CYTOPLASMIC PROTEIN"/>
    <property type="match status" value="1"/>
</dbReference>
<protein>
    <submittedName>
        <fullName evidence="2">ASCH domain-containing protein</fullName>
    </submittedName>
</protein>
<gene>
    <name evidence="2" type="ORF">ACFFN0_13340</name>
</gene>
<reference evidence="2 3" key="1">
    <citation type="submission" date="2024-09" db="EMBL/GenBank/DDBJ databases">
        <authorList>
            <person name="Sun Q."/>
            <person name="Mori K."/>
        </authorList>
    </citation>
    <scope>NUCLEOTIDE SEQUENCE [LARGE SCALE GENOMIC DNA]</scope>
    <source>
        <strain evidence="2 3">JCM 12763</strain>
    </source>
</reference>
<dbReference type="PANTHER" id="PTHR39203">
    <property type="entry name" value="CYTOPLASMIC PROTEIN-RELATED"/>
    <property type="match status" value="1"/>
</dbReference>
<proteinExistence type="predicted"/>
<evidence type="ECO:0000313" key="2">
    <source>
        <dbReference type="EMBL" id="MFB9733027.1"/>
    </source>
</evidence>
<dbReference type="SUPFAM" id="SSF88697">
    <property type="entry name" value="PUA domain-like"/>
    <property type="match status" value="1"/>
</dbReference>
<dbReference type="RefSeq" id="WP_141338037.1">
    <property type="nucleotide sequence ID" value="NZ_JBHMAX010000024.1"/>
</dbReference>
<keyword evidence="3" id="KW-1185">Reference proteome</keyword>
<dbReference type="Gene3D" id="3.10.400.10">
    <property type="entry name" value="Sulfate adenylyltransferase"/>
    <property type="match status" value="1"/>
</dbReference>
<sequence>MDDAEIKAFWADARVRGGLNPAESYIGATAADMLPPPAWSFGSTPEEADRLLALVLEGRKTATASALWEYEPGAQGDDGGDTLVRTQVDVEVPEPGSLSIVLDGAGRPRALLRTTHVEVVRFGDVDEEHARREGEGSLEGWRAEHRRFFEEHAPAGQRVDEDTRVVLERFVVVVPARARRAARRAGLL</sequence>
<dbReference type="SMART" id="SM01022">
    <property type="entry name" value="ASCH"/>
    <property type="match status" value="1"/>
</dbReference>
<dbReference type="InterPro" id="IPR007374">
    <property type="entry name" value="ASCH_domain"/>
</dbReference>
<dbReference type="Pfam" id="PF04266">
    <property type="entry name" value="ASCH"/>
    <property type="match status" value="1"/>
</dbReference>
<name>A0ABV5V5D1_9MICO</name>
<evidence type="ECO:0000313" key="3">
    <source>
        <dbReference type="Proteomes" id="UP001589613"/>
    </source>
</evidence>
<evidence type="ECO:0000259" key="1">
    <source>
        <dbReference type="SMART" id="SM01022"/>
    </source>
</evidence>
<dbReference type="EMBL" id="JBHMAX010000024">
    <property type="protein sequence ID" value="MFB9733027.1"/>
    <property type="molecule type" value="Genomic_DNA"/>
</dbReference>
<dbReference type="CDD" id="cd06553">
    <property type="entry name" value="ASCH_Ef3133_like"/>
    <property type="match status" value="1"/>
</dbReference>
<accession>A0ABV5V5D1</accession>
<dbReference type="InterPro" id="IPR009326">
    <property type="entry name" value="DUF984"/>
</dbReference>
<dbReference type="InterPro" id="IPR015947">
    <property type="entry name" value="PUA-like_sf"/>
</dbReference>
<feature type="domain" description="ASCH" evidence="1">
    <location>
        <begin position="39"/>
        <end position="174"/>
    </location>
</feature>
<organism evidence="2 3">
    <name type="scientific">Ornithinimicrobium kibberense</name>
    <dbReference type="NCBI Taxonomy" id="282060"/>
    <lineage>
        <taxon>Bacteria</taxon>
        <taxon>Bacillati</taxon>
        <taxon>Actinomycetota</taxon>
        <taxon>Actinomycetes</taxon>
        <taxon>Micrococcales</taxon>
        <taxon>Ornithinimicrobiaceae</taxon>
        <taxon>Ornithinimicrobium</taxon>
    </lineage>
</organism>
<comment type="caution">
    <text evidence="2">The sequence shown here is derived from an EMBL/GenBank/DDBJ whole genome shotgun (WGS) entry which is preliminary data.</text>
</comment>